<dbReference type="InterPro" id="IPR009069">
    <property type="entry name" value="Cys_alpha_HP_mot_SF"/>
</dbReference>
<evidence type="ECO:0000256" key="4">
    <source>
        <dbReference type="ARBA" id="ARBA00038223"/>
    </source>
</evidence>
<dbReference type="AlphaFoldDB" id="A0A0L7LSZ5"/>
<evidence type="ECO:0000256" key="5">
    <source>
        <dbReference type="ARBA" id="ARBA00039385"/>
    </source>
</evidence>
<dbReference type="Proteomes" id="UP000037510">
    <property type="component" value="Unassembled WGS sequence"/>
</dbReference>
<dbReference type="SUPFAM" id="SSF47072">
    <property type="entry name" value="Cysteine alpha-hairpin motif"/>
    <property type="match status" value="1"/>
</dbReference>
<keyword evidence="3" id="KW-1015">Disulfide bond</keyword>
<organism evidence="6 7">
    <name type="scientific">Operophtera brumata</name>
    <name type="common">Winter moth</name>
    <name type="synonym">Phalaena brumata</name>
    <dbReference type="NCBI Taxonomy" id="104452"/>
    <lineage>
        <taxon>Eukaryota</taxon>
        <taxon>Metazoa</taxon>
        <taxon>Ecdysozoa</taxon>
        <taxon>Arthropoda</taxon>
        <taxon>Hexapoda</taxon>
        <taxon>Insecta</taxon>
        <taxon>Pterygota</taxon>
        <taxon>Neoptera</taxon>
        <taxon>Endopterygota</taxon>
        <taxon>Lepidoptera</taxon>
        <taxon>Glossata</taxon>
        <taxon>Ditrysia</taxon>
        <taxon>Geometroidea</taxon>
        <taxon>Geometridae</taxon>
        <taxon>Larentiinae</taxon>
        <taxon>Operophtera</taxon>
    </lineage>
</organism>
<dbReference type="STRING" id="104452.A0A0L7LSZ5"/>
<dbReference type="InterPro" id="IPR051383">
    <property type="entry name" value="COX19"/>
</dbReference>
<evidence type="ECO:0000256" key="3">
    <source>
        <dbReference type="ARBA" id="ARBA00023157"/>
    </source>
</evidence>
<protein>
    <recommendedName>
        <fullName evidence="5">Cytochrome c oxidase assembly protein COX19</fullName>
    </recommendedName>
</protein>
<name>A0A0L7LSZ5_OPEBR</name>
<dbReference type="GO" id="GO:0005758">
    <property type="term" value="C:mitochondrial intermembrane space"/>
    <property type="evidence" value="ECO:0007669"/>
    <property type="project" value="TreeGrafter"/>
</dbReference>
<evidence type="ECO:0000256" key="1">
    <source>
        <dbReference type="ARBA" id="ARBA00004496"/>
    </source>
</evidence>
<gene>
    <name evidence="6" type="ORF">OBRU01_02135</name>
</gene>
<accession>A0A0L7LSZ5</accession>
<dbReference type="OrthoDB" id="268594at2759"/>
<dbReference type="PROSITE" id="PS51808">
    <property type="entry name" value="CHCH"/>
    <property type="match status" value="1"/>
</dbReference>
<dbReference type="PANTHER" id="PTHR21107:SF2">
    <property type="entry name" value="CYTOCHROME C OXIDASE ASSEMBLY PROTEIN COX19"/>
    <property type="match status" value="1"/>
</dbReference>
<proteinExistence type="inferred from homology"/>
<comment type="similarity">
    <text evidence="4">Belongs to the COX19 family.</text>
</comment>
<dbReference type="EMBL" id="JTDY01000150">
    <property type="protein sequence ID" value="KOB78585.1"/>
    <property type="molecule type" value="Genomic_DNA"/>
</dbReference>
<keyword evidence="2" id="KW-0963">Cytoplasm</keyword>
<dbReference type="GO" id="GO:0033617">
    <property type="term" value="P:mitochondrial respiratory chain complex IV assembly"/>
    <property type="evidence" value="ECO:0007669"/>
    <property type="project" value="TreeGrafter"/>
</dbReference>
<comment type="caution">
    <text evidence="6">The sequence shown here is derived from an EMBL/GenBank/DDBJ whole genome shotgun (WGS) entry which is preliminary data.</text>
</comment>
<sequence length="91" mass="10345">MSTAMTFGQKTFIPTPPDKGSFPLDHEGLCKKTMSKYMKCLFNNNSDNSMCRTEAKEYLGCRMEHNLMAKEEWANLGFPEDNNVVQGNSKK</sequence>
<evidence type="ECO:0000313" key="7">
    <source>
        <dbReference type="Proteomes" id="UP000037510"/>
    </source>
</evidence>
<keyword evidence="7" id="KW-1185">Reference proteome</keyword>
<comment type="subcellular location">
    <subcellularLocation>
        <location evidence="1">Cytoplasm</location>
    </subcellularLocation>
</comment>
<dbReference type="PANTHER" id="PTHR21107">
    <property type="entry name" value="CYTOCHROME C OXIDASE ASSEMBLY PROTEIN COX19"/>
    <property type="match status" value="1"/>
</dbReference>
<reference evidence="6 7" key="1">
    <citation type="journal article" date="2015" name="Genome Biol. Evol.">
        <title>The genome of winter moth (Operophtera brumata) provides a genomic perspective on sexual dimorphism and phenology.</title>
        <authorList>
            <person name="Derks M.F."/>
            <person name="Smit S."/>
            <person name="Salis L."/>
            <person name="Schijlen E."/>
            <person name="Bossers A."/>
            <person name="Mateman C."/>
            <person name="Pijl A.S."/>
            <person name="de Ridder D."/>
            <person name="Groenen M.A."/>
            <person name="Visser M.E."/>
            <person name="Megens H.J."/>
        </authorList>
    </citation>
    <scope>NUCLEOTIDE SEQUENCE [LARGE SCALE GENOMIC DNA]</scope>
    <source>
        <strain evidence="6">WM2013NL</strain>
        <tissue evidence="6">Head and thorax</tissue>
    </source>
</reference>
<evidence type="ECO:0000256" key="2">
    <source>
        <dbReference type="ARBA" id="ARBA00022490"/>
    </source>
</evidence>
<evidence type="ECO:0000313" key="6">
    <source>
        <dbReference type="EMBL" id="KOB78585.1"/>
    </source>
</evidence>